<protein>
    <recommendedName>
        <fullName evidence="3">Phage tail protein</fullName>
    </recommendedName>
</protein>
<dbReference type="RefSeq" id="WP_204198164.1">
    <property type="nucleotide sequence ID" value="NZ_JAFEMC010000002.1"/>
</dbReference>
<reference evidence="1 2" key="1">
    <citation type="submission" date="2020-12" db="EMBL/GenBank/DDBJ databases">
        <title>Sphingomonas sp.</title>
        <authorList>
            <person name="Kim M.K."/>
        </authorList>
    </citation>
    <scope>NUCLEOTIDE SEQUENCE [LARGE SCALE GENOMIC DNA]</scope>
    <source>
        <strain evidence="1 2">BT552</strain>
    </source>
</reference>
<gene>
    <name evidence="1" type="ORF">ILT43_08195</name>
</gene>
<name>A0ABS2D5Z4_9SPHN</name>
<sequence length="149" mass="14908">MQGNLDPSARVAIAGVIPAQQAAVGTVTSGWVDMRAFSAVLATLNVGVIGASGTLDAKIEQATDASGTSAKAVAGLALVQLVKAGGDNRQAAINVRPEDLDKNGNFKFVRLSVTVGVAATFLSAILAGLDARYGAAGANQINTVAQTVS</sequence>
<accession>A0ABS2D5Z4</accession>
<comment type="caution">
    <text evidence="1">The sequence shown here is derived from an EMBL/GenBank/DDBJ whole genome shotgun (WGS) entry which is preliminary data.</text>
</comment>
<evidence type="ECO:0000313" key="2">
    <source>
        <dbReference type="Proteomes" id="UP000763641"/>
    </source>
</evidence>
<evidence type="ECO:0008006" key="3">
    <source>
        <dbReference type="Google" id="ProtNLM"/>
    </source>
</evidence>
<proteinExistence type="predicted"/>
<dbReference type="Proteomes" id="UP000763641">
    <property type="component" value="Unassembled WGS sequence"/>
</dbReference>
<dbReference type="EMBL" id="JAFEMC010000002">
    <property type="protein sequence ID" value="MBM6576351.1"/>
    <property type="molecule type" value="Genomic_DNA"/>
</dbReference>
<organism evidence="1 2">
    <name type="scientific">Sphingomonas longa</name>
    <dbReference type="NCBI Taxonomy" id="2778730"/>
    <lineage>
        <taxon>Bacteria</taxon>
        <taxon>Pseudomonadati</taxon>
        <taxon>Pseudomonadota</taxon>
        <taxon>Alphaproteobacteria</taxon>
        <taxon>Sphingomonadales</taxon>
        <taxon>Sphingomonadaceae</taxon>
        <taxon>Sphingomonas</taxon>
    </lineage>
</organism>
<evidence type="ECO:0000313" key="1">
    <source>
        <dbReference type="EMBL" id="MBM6576351.1"/>
    </source>
</evidence>
<keyword evidence="2" id="KW-1185">Reference proteome</keyword>